<dbReference type="GO" id="GO:0046628">
    <property type="term" value="P:positive regulation of insulin receptor signaling pathway"/>
    <property type="evidence" value="ECO:0007669"/>
    <property type="project" value="TreeGrafter"/>
</dbReference>
<dbReference type="GO" id="GO:0005615">
    <property type="term" value="C:extracellular space"/>
    <property type="evidence" value="ECO:0007669"/>
    <property type="project" value="TreeGrafter"/>
</dbReference>
<organism evidence="9">
    <name type="scientific">Fopius arisanus</name>
    <dbReference type="NCBI Taxonomy" id="64838"/>
    <lineage>
        <taxon>Eukaryota</taxon>
        <taxon>Metazoa</taxon>
        <taxon>Ecdysozoa</taxon>
        <taxon>Arthropoda</taxon>
        <taxon>Hexapoda</taxon>
        <taxon>Insecta</taxon>
        <taxon>Pterygota</taxon>
        <taxon>Neoptera</taxon>
        <taxon>Endopterygota</taxon>
        <taxon>Hymenoptera</taxon>
        <taxon>Apocrita</taxon>
        <taxon>Ichneumonoidea</taxon>
        <taxon>Braconidae</taxon>
        <taxon>Opiinae</taxon>
        <taxon>Fopius</taxon>
    </lineage>
</organism>
<evidence type="ECO:0000256" key="5">
    <source>
        <dbReference type="ARBA" id="ARBA00022729"/>
    </source>
</evidence>
<dbReference type="GO" id="GO:0043539">
    <property type="term" value="F:protein serine/threonine kinase activator activity"/>
    <property type="evidence" value="ECO:0007669"/>
    <property type="project" value="TreeGrafter"/>
</dbReference>
<dbReference type="SMART" id="SM00078">
    <property type="entry name" value="IlGF"/>
    <property type="match status" value="1"/>
</dbReference>
<protein>
    <submittedName>
        <fullName evidence="9">Igf2-b protein</fullName>
    </submittedName>
</protein>
<name>A0A0C9PVP9_9HYME</name>
<sequence length="103" mass="11700">MFQLVMLRGMCFFLGFLLLNTSSVDGHPSGERYCARRLVEILEVVCAGRGFNGPMDEPDPDNVPSNRQSSKGIIEECCTAPCTWNDLETYCRPKRKMDRLVHK</sequence>
<reference evidence="9" key="1">
    <citation type="submission" date="2015-01" db="EMBL/GenBank/DDBJ databases">
        <title>Transcriptome Assembly of Fopius arisanus.</title>
        <authorList>
            <person name="Geib S."/>
        </authorList>
    </citation>
    <scope>NUCLEOTIDE SEQUENCE</scope>
</reference>
<feature type="domain" description="Insulin-like" evidence="8">
    <location>
        <begin position="31"/>
        <end position="91"/>
    </location>
</feature>
<dbReference type="GO" id="GO:0008083">
    <property type="term" value="F:growth factor activity"/>
    <property type="evidence" value="ECO:0007669"/>
    <property type="project" value="TreeGrafter"/>
</dbReference>
<proteinExistence type="inferred from homology"/>
<dbReference type="InterPro" id="IPR036438">
    <property type="entry name" value="Insulin-like_sf"/>
</dbReference>
<dbReference type="PRINTS" id="PR00276">
    <property type="entry name" value="INSULINFAMLY"/>
</dbReference>
<keyword evidence="5 7" id="KW-0732">Signal</keyword>
<evidence type="ECO:0000256" key="6">
    <source>
        <dbReference type="RuleBase" id="RU000406"/>
    </source>
</evidence>
<evidence type="ECO:0000259" key="8">
    <source>
        <dbReference type="SMART" id="SM00078"/>
    </source>
</evidence>
<dbReference type="Pfam" id="PF00049">
    <property type="entry name" value="Insulin"/>
    <property type="match status" value="1"/>
</dbReference>
<evidence type="ECO:0000256" key="7">
    <source>
        <dbReference type="SAM" id="SignalP"/>
    </source>
</evidence>
<evidence type="ECO:0000256" key="4">
    <source>
        <dbReference type="ARBA" id="ARBA00022685"/>
    </source>
</evidence>
<keyword evidence="4" id="KW-0165">Cleavage on pair of basic residues</keyword>
<gene>
    <name evidence="9" type="primary">igf2-b</name>
    <name evidence="9" type="ORF">g.3562</name>
</gene>
<dbReference type="Gene3D" id="1.10.100.10">
    <property type="entry name" value="Insulin-like"/>
    <property type="match status" value="1"/>
</dbReference>
<comment type="subcellular location">
    <subcellularLocation>
        <location evidence="1 6">Secreted</location>
    </subcellularLocation>
</comment>
<dbReference type="SUPFAM" id="SSF56994">
    <property type="entry name" value="Insulin-like"/>
    <property type="match status" value="1"/>
</dbReference>
<dbReference type="PANTHER" id="PTHR46886">
    <property type="entry name" value="INSULIN-LIKE GROWTH FACTOR II"/>
    <property type="match status" value="1"/>
</dbReference>
<dbReference type="EMBL" id="GBYB01005543">
    <property type="protein sequence ID" value="JAG75310.1"/>
    <property type="molecule type" value="Transcribed_RNA"/>
</dbReference>
<evidence type="ECO:0000256" key="2">
    <source>
        <dbReference type="ARBA" id="ARBA00009034"/>
    </source>
</evidence>
<evidence type="ECO:0000256" key="1">
    <source>
        <dbReference type="ARBA" id="ARBA00004613"/>
    </source>
</evidence>
<dbReference type="AlphaFoldDB" id="A0A0C9PVP9"/>
<dbReference type="PANTHER" id="PTHR46886:SF1">
    <property type="entry name" value="INSULIN-LIKE GROWTH FACTOR II"/>
    <property type="match status" value="1"/>
</dbReference>
<evidence type="ECO:0000313" key="9">
    <source>
        <dbReference type="EMBL" id="JAG75310.1"/>
    </source>
</evidence>
<dbReference type="GO" id="GO:1905564">
    <property type="term" value="P:positive regulation of vascular endothelial cell proliferation"/>
    <property type="evidence" value="ECO:0007669"/>
    <property type="project" value="TreeGrafter"/>
</dbReference>
<feature type="signal peptide" evidence="7">
    <location>
        <begin position="1"/>
        <end position="26"/>
    </location>
</feature>
<dbReference type="GO" id="GO:0051147">
    <property type="term" value="P:regulation of muscle cell differentiation"/>
    <property type="evidence" value="ECO:0007669"/>
    <property type="project" value="TreeGrafter"/>
</dbReference>
<dbReference type="GO" id="GO:0045944">
    <property type="term" value="P:positive regulation of transcription by RNA polymerase II"/>
    <property type="evidence" value="ECO:0007669"/>
    <property type="project" value="TreeGrafter"/>
</dbReference>
<comment type="similarity">
    <text evidence="2 6">Belongs to the insulin family.</text>
</comment>
<dbReference type="InterPro" id="IPR022352">
    <property type="entry name" value="Ins/IGF/rlx"/>
</dbReference>
<dbReference type="PROSITE" id="PS00262">
    <property type="entry name" value="INSULIN"/>
    <property type="match status" value="1"/>
</dbReference>
<dbReference type="GO" id="GO:0005179">
    <property type="term" value="F:hormone activity"/>
    <property type="evidence" value="ECO:0007669"/>
    <property type="project" value="InterPro"/>
</dbReference>
<dbReference type="InterPro" id="IPR016179">
    <property type="entry name" value="Insulin-like"/>
</dbReference>
<evidence type="ECO:0000256" key="3">
    <source>
        <dbReference type="ARBA" id="ARBA00022525"/>
    </source>
</evidence>
<dbReference type="InterPro" id="IPR022353">
    <property type="entry name" value="Insulin_CS"/>
</dbReference>
<dbReference type="GO" id="GO:0043410">
    <property type="term" value="P:positive regulation of MAPK cascade"/>
    <property type="evidence" value="ECO:0007669"/>
    <property type="project" value="TreeGrafter"/>
</dbReference>
<accession>A0A0C9PVP9</accession>
<keyword evidence="3 6" id="KW-0964">Secreted</keyword>
<feature type="chain" id="PRO_5002200893" evidence="7">
    <location>
        <begin position="27"/>
        <end position="103"/>
    </location>
</feature>
<dbReference type="GO" id="GO:0005159">
    <property type="term" value="F:insulin-like growth factor receptor binding"/>
    <property type="evidence" value="ECO:0007669"/>
    <property type="project" value="TreeGrafter"/>
</dbReference>